<dbReference type="GO" id="GO:0050776">
    <property type="term" value="P:regulation of immune response"/>
    <property type="evidence" value="ECO:0007669"/>
    <property type="project" value="InterPro"/>
</dbReference>
<dbReference type="Ensembl" id="ENSVURT00010002262.1">
    <property type="protein sequence ID" value="ENSVURP00010001980.1"/>
    <property type="gene ID" value="ENSVURG00010001647.1"/>
</dbReference>
<dbReference type="PANTHER" id="PTHR32023:SF2">
    <property type="entry name" value="PILR ALPHA-ASSOCIATED NEURAL PROTEIN"/>
    <property type="match status" value="1"/>
</dbReference>
<evidence type="ECO:0000259" key="9">
    <source>
        <dbReference type="Pfam" id="PF15298"/>
    </source>
</evidence>
<evidence type="ECO:0000256" key="8">
    <source>
        <dbReference type="SAM" id="SignalP"/>
    </source>
</evidence>
<dbReference type="GO" id="GO:0021549">
    <property type="term" value="P:cerebellum development"/>
    <property type="evidence" value="ECO:0007669"/>
    <property type="project" value="Ensembl"/>
</dbReference>
<dbReference type="InterPro" id="IPR029198">
    <property type="entry name" value="AJAP1_PANP_C"/>
</dbReference>
<dbReference type="GO" id="GO:0008542">
    <property type="term" value="P:visual learning"/>
    <property type="evidence" value="ECO:0007669"/>
    <property type="project" value="Ensembl"/>
</dbReference>
<name>A0A4X2JYH1_VOMUR</name>
<evidence type="ECO:0000256" key="2">
    <source>
        <dbReference type="ARBA" id="ARBA00022692"/>
    </source>
</evidence>
<reference evidence="10" key="2">
    <citation type="submission" date="2025-08" db="UniProtKB">
        <authorList>
            <consortium name="Ensembl"/>
        </authorList>
    </citation>
    <scope>IDENTIFICATION</scope>
</reference>
<dbReference type="GO" id="GO:0007214">
    <property type="term" value="P:gamma-aminobutyric acid signaling pathway"/>
    <property type="evidence" value="ECO:0007669"/>
    <property type="project" value="Ensembl"/>
</dbReference>
<feature type="region of interest" description="Disordered" evidence="6">
    <location>
        <begin position="28"/>
        <end position="100"/>
    </location>
</feature>
<dbReference type="GO" id="GO:0014047">
    <property type="term" value="P:glutamate secretion"/>
    <property type="evidence" value="ECO:0007669"/>
    <property type="project" value="Ensembl"/>
</dbReference>
<dbReference type="STRING" id="29139.ENSVURP00010001980"/>
<dbReference type="PANTHER" id="PTHR32023">
    <property type="entry name" value="PILR ALPHA-ASSOCIATED NEURAL PROTEIN"/>
    <property type="match status" value="1"/>
</dbReference>
<reference evidence="10" key="3">
    <citation type="submission" date="2025-09" db="UniProtKB">
        <authorList>
            <consortium name="Ensembl"/>
        </authorList>
    </citation>
    <scope>IDENTIFICATION</scope>
</reference>
<keyword evidence="11" id="KW-1185">Reference proteome</keyword>
<evidence type="ECO:0000256" key="7">
    <source>
        <dbReference type="SAM" id="Phobius"/>
    </source>
</evidence>
<keyword evidence="5 7" id="KW-0472">Membrane</keyword>
<feature type="transmembrane region" description="Helical" evidence="7">
    <location>
        <begin position="184"/>
        <end position="207"/>
    </location>
</feature>
<dbReference type="Proteomes" id="UP000314987">
    <property type="component" value="Unassembled WGS sequence"/>
</dbReference>
<dbReference type="GO" id="GO:0035176">
    <property type="term" value="P:social behavior"/>
    <property type="evidence" value="ECO:0007669"/>
    <property type="project" value="Ensembl"/>
</dbReference>
<evidence type="ECO:0000256" key="6">
    <source>
        <dbReference type="SAM" id="MobiDB-lite"/>
    </source>
</evidence>
<feature type="signal peptide" evidence="8">
    <location>
        <begin position="1"/>
        <end position="31"/>
    </location>
</feature>
<dbReference type="GeneTree" id="ENSGT00510000049460"/>
<keyword evidence="3 8" id="KW-0732">Signal</keyword>
<feature type="compositionally biased region" description="Low complexity" evidence="6">
    <location>
        <begin position="31"/>
        <end position="57"/>
    </location>
</feature>
<reference evidence="11" key="1">
    <citation type="submission" date="2018-12" db="EMBL/GenBank/DDBJ databases">
        <authorList>
            <person name="Yazar S."/>
        </authorList>
    </citation>
    <scope>NUCLEOTIDE SEQUENCE [LARGE SCALE GENOMIC DNA]</scope>
</reference>
<dbReference type="GO" id="GO:0021542">
    <property type="term" value="P:dentate gyrus development"/>
    <property type="evidence" value="ECO:0007669"/>
    <property type="project" value="Ensembl"/>
</dbReference>
<feature type="compositionally biased region" description="Polar residues" evidence="6">
    <location>
        <begin position="217"/>
        <end position="233"/>
    </location>
</feature>
<accession>A0A4X2JYH1</accession>
<dbReference type="GO" id="GO:0019904">
    <property type="term" value="F:protein domain specific binding"/>
    <property type="evidence" value="ECO:0007669"/>
    <property type="project" value="Ensembl"/>
</dbReference>
<dbReference type="GO" id="GO:0016020">
    <property type="term" value="C:membrane"/>
    <property type="evidence" value="ECO:0007669"/>
    <property type="project" value="UniProtKB-SubCell"/>
</dbReference>
<proteinExistence type="predicted"/>
<keyword evidence="4 7" id="KW-1133">Transmembrane helix</keyword>
<dbReference type="GO" id="GO:0048872">
    <property type="term" value="P:homeostasis of number of cells"/>
    <property type="evidence" value="ECO:0007669"/>
    <property type="project" value="Ensembl"/>
</dbReference>
<dbReference type="GO" id="GO:0006950">
    <property type="term" value="P:response to stress"/>
    <property type="evidence" value="ECO:0007669"/>
    <property type="project" value="Ensembl"/>
</dbReference>
<gene>
    <name evidence="10" type="primary">PIANP</name>
</gene>
<protein>
    <submittedName>
        <fullName evidence="10">PILR alpha associated neural protein</fullName>
    </submittedName>
</protein>
<evidence type="ECO:0000256" key="5">
    <source>
        <dbReference type="ARBA" id="ARBA00023136"/>
    </source>
</evidence>
<evidence type="ECO:0000313" key="11">
    <source>
        <dbReference type="Proteomes" id="UP000314987"/>
    </source>
</evidence>
<evidence type="ECO:0000256" key="4">
    <source>
        <dbReference type="ARBA" id="ARBA00022989"/>
    </source>
</evidence>
<feature type="domain" description="AJAP1/PANP C-terminal" evidence="9">
    <location>
        <begin position="185"/>
        <end position="240"/>
    </location>
</feature>
<dbReference type="Pfam" id="PF15298">
    <property type="entry name" value="AJAP1_PANP_C"/>
    <property type="match status" value="1"/>
</dbReference>
<evidence type="ECO:0000256" key="1">
    <source>
        <dbReference type="ARBA" id="ARBA00004479"/>
    </source>
</evidence>
<keyword evidence="2 7" id="KW-0812">Transmembrane</keyword>
<dbReference type="AlphaFoldDB" id="A0A4X2JYH1"/>
<comment type="subcellular location">
    <subcellularLocation>
        <location evidence="1">Membrane</location>
        <topology evidence="1">Single-pass type I membrane protein</topology>
    </subcellularLocation>
</comment>
<feature type="region of interest" description="Disordered" evidence="6">
    <location>
        <begin position="214"/>
        <end position="310"/>
    </location>
</feature>
<evidence type="ECO:0000256" key="3">
    <source>
        <dbReference type="ARBA" id="ARBA00022729"/>
    </source>
</evidence>
<dbReference type="OMA" id="CSHPIDR"/>
<dbReference type="GO" id="GO:0098793">
    <property type="term" value="C:presynapse"/>
    <property type="evidence" value="ECO:0007669"/>
    <property type="project" value="Ensembl"/>
</dbReference>
<organism evidence="10 11">
    <name type="scientific">Vombatus ursinus</name>
    <name type="common">Common wombat</name>
    <dbReference type="NCBI Taxonomy" id="29139"/>
    <lineage>
        <taxon>Eukaryota</taxon>
        <taxon>Metazoa</taxon>
        <taxon>Chordata</taxon>
        <taxon>Craniata</taxon>
        <taxon>Vertebrata</taxon>
        <taxon>Euteleostomi</taxon>
        <taxon>Mammalia</taxon>
        <taxon>Metatheria</taxon>
        <taxon>Diprotodontia</taxon>
        <taxon>Vombatidae</taxon>
        <taxon>Vombatus</taxon>
    </lineage>
</organism>
<feature type="chain" id="PRO_5021403139" evidence="8">
    <location>
        <begin position="32"/>
        <end position="386"/>
    </location>
</feature>
<dbReference type="InterPro" id="IPR039628">
    <property type="entry name" value="PIANP"/>
</dbReference>
<sequence>MESRMWPALLMSHLLPLWSLLLLPFPPPAQGSSTSSPRAPSAPARPPCARGGPSAPRHVCVWERAPPPSRSPRVSRSRRQVPPDTAPPATPSGFEEGPPSSQYPWAIVWGPTVSREDGGDPNSANPGFLPLDYGFAVPHGLATPHPNSDSLRRGDGDGIILGGAPATLRPFLFGGRGEGVDPQLYVTITISIIIVLVATGIIFKFCWDRSQKRRRPSGQQGALRQEESQQPLTDLSPAGVTVLGSFGDSLTPTPDREEPHGGLRPVPPPAQGGPCFPVEPDSLGESVTPLSGGVQPSRSPWGLHSHHSAGGGAAVVSWGPRCCWQRTPAPVLAHPFPCTLTWSQRQSPCSHPIDRASLPQSPYALKQKPRCTLASTPEQYCTLLYR</sequence>
<evidence type="ECO:0000313" key="10">
    <source>
        <dbReference type="Ensembl" id="ENSVURP00010001980.1"/>
    </source>
</evidence>
<dbReference type="GO" id="GO:0010467">
    <property type="term" value="P:gene expression"/>
    <property type="evidence" value="ECO:0007669"/>
    <property type="project" value="Ensembl"/>
</dbReference>